<feature type="domain" description="ABM" evidence="1">
    <location>
        <begin position="64"/>
        <end position="151"/>
    </location>
</feature>
<dbReference type="PANTHER" id="PTHR34474">
    <property type="entry name" value="SIGNAL TRANSDUCTION PROTEIN TRAP"/>
    <property type="match status" value="1"/>
</dbReference>
<dbReference type="PROSITE" id="PS51725">
    <property type="entry name" value="ABM"/>
    <property type="match status" value="1"/>
</dbReference>
<dbReference type="AlphaFoldDB" id="A0A6I4ZWL2"/>
<evidence type="ECO:0000313" key="3">
    <source>
        <dbReference type="Proteomes" id="UP000468638"/>
    </source>
</evidence>
<dbReference type="Proteomes" id="UP000468638">
    <property type="component" value="Unassembled WGS sequence"/>
</dbReference>
<dbReference type="InterPro" id="IPR007138">
    <property type="entry name" value="ABM_dom"/>
</dbReference>
<dbReference type="InterPro" id="IPR050404">
    <property type="entry name" value="Heme-degrading_MO"/>
</dbReference>
<evidence type="ECO:0000259" key="1">
    <source>
        <dbReference type="PROSITE" id="PS51725"/>
    </source>
</evidence>
<gene>
    <name evidence="2" type="ORF">GLW05_01805</name>
</gene>
<comment type="caution">
    <text evidence="2">The sequence shown here is derived from an EMBL/GenBank/DDBJ whole genome shotgun (WGS) entry which is preliminary data.</text>
</comment>
<proteinExistence type="predicted"/>
<keyword evidence="2" id="KW-0560">Oxidoreductase</keyword>
<keyword evidence="2" id="KW-0503">Monooxygenase</keyword>
<accession>A0A6I4ZWL2</accession>
<dbReference type="OrthoDB" id="2352283at2"/>
<protein>
    <submittedName>
        <fullName evidence="2">Antibiotic biosynthesis monooxygenase</fullName>
    </submittedName>
</protein>
<dbReference type="RefSeq" id="WP_160847640.1">
    <property type="nucleotide sequence ID" value="NZ_WMEQ01000001.1"/>
</dbReference>
<name>A0A6I4ZWL2_9BACI</name>
<dbReference type="Gene3D" id="3.30.70.100">
    <property type="match status" value="1"/>
</dbReference>
<dbReference type="Pfam" id="PF03992">
    <property type="entry name" value="ABM"/>
    <property type="match status" value="1"/>
</dbReference>
<dbReference type="SUPFAM" id="SSF54909">
    <property type="entry name" value="Dimeric alpha+beta barrel"/>
    <property type="match status" value="1"/>
</dbReference>
<evidence type="ECO:0000313" key="2">
    <source>
        <dbReference type="EMBL" id="MYL32340.1"/>
    </source>
</evidence>
<reference evidence="2 3" key="1">
    <citation type="submission" date="2019-11" db="EMBL/GenBank/DDBJ databases">
        <title>Genome sequences of 17 halophilic strains isolated from different environments.</title>
        <authorList>
            <person name="Furrow R.E."/>
        </authorList>
    </citation>
    <scope>NUCLEOTIDE SEQUENCE [LARGE SCALE GENOMIC DNA]</scope>
    <source>
        <strain evidence="2 3">22514_16_FS</strain>
    </source>
</reference>
<dbReference type="GO" id="GO:0004497">
    <property type="term" value="F:monooxygenase activity"/>
    <property type="evidence" value="ECO:0007669"/>
    <property type="project" value="UniProtKB-KW"/>
</dbReference>
<dbReference type="EMBL" id="WMEQ01000001">
    <property type="protein sequence ID" value="MYL32340.1"/>
    <property type="molecule type" value="Genomic_DNA"/>
</dbReference>
<organism evidence="2 3">
    <name type="scientific">Pontibacillus yanchengensis</name>
    <dbReference type="NCBI Taxonomy" id="462910"/>
    <lineage>
        <taxon>Bacteria</taxon>
        <taxon>Bacillati</taxon>
        <taxon>Bacillota</taxon>
        <taxon>Bacilli</taxon>
        <taxon>Bacillales</taxon>
        <taxon>Bacillaceae</taxon>
        <taxon>Pontibacillus</taxon>
    </lineage>
</organism>
<dbReference type="PANTHER" id="PTHR34474:SF2">
    <property type="entry name" value="SIGNAL TRANSDUCTION PROTEIN TRAP"/>
    <property type="match status" value="1"/>
</dbReference>
<dbReference type="InterPro" id="IPR011008">
    <property type="entry name" value="Dimeric_a/b-barrel"/>
</dbReference>
<sequence length="166" mass="19059">MNVYLTSGTYDYLRTIQENHPEQPVFLMNGEDNTVAYTEGDNIFQEPHVYEVVDQEGTFEHSGYVVMNNIPVTDEGRPLFEDRFKNRAGAIEDSPGFQAIRILRPTQGNTYTVLTLWKDVQSFEDWKNSQAFEKAHKNSGPQSEEKPSYVAGPAYLTKYHVINEEE</sequence>